<evidence type="ECO:0000256" key="2">
    <source>
        <dbReference type="SAM" id="SignalP"/>
    </source>
</evidence>
<feature type="compositionally biased region" description="Basic and acidic residues" evidence="1">
    <location>
        <begin position="113"/>
        <end position="125"/>
    </location>
</feature>
<gene>
    <name evidence="3" type="ORF">C0Q70_09953</name>
</gene>
<feature type="chain" id="PRO_5015414933" description="TGF-beta propeptide domain-containing protein" evidence="2">
    <location>
        <begin position="22"/>
        <end position="135"/>
    </location>
</feature>
<accession>A0A2T7PB92</accession>
<reference evidence="3 4" key="1">
    <citation type="submission" date="2018-04" db="EMBL/GenBank/DDBJ databases">
        <title>The genome of golden apple snail Pomacea canaliculata provides insight into stress tolerance and invasive adaptation.</title>
        <authorList>
            <person name="Liu C."/>
            <person name="Liu B."/>
            <person name="Ren Y."/>
            <person name="Zhang Y."/>
            <person name="Wang H."/>
            <person name="Li S."/>
            <person name="Jiang F."/>
            <person name="Yin L."/>
            <person name="Zhang G."/>
            <person name="Qian W."/>
            <person name="Fan W."/>
        </authorList>
    </citation>
    <scope>NUCLEOTIDE SEQUENCE [LARGE SCALE GENOMIC DNA]</scope>
    <source>
        <strain evidence="3">SZHN2017</strain>
        <tissue evidence="3">Muscle</tissue>
    </source>
</reference>
<keyword evidence="2" id="KW-0732">Signal</keyword>
<dbReference type="Proteomes" id="UP000245119">
    <property type="component" value="Linkage Group LG5"/>
</dbReference>
<proteinExistence type="predicted"/>
<dbReference type="EMBL" id="PZQS01000005">
    <property type="protein sequence ID" value="PVD30679.1"/>
    <property type="molecule type" value="Genomic_DNA"/>
</dbReference>
<organism evidence="3 4">
    <name type="scientific">Pomacea canaliculata</name>
    <name type="common">Golden apple snail</name>
    <dbReference type="NCBI Taxonomy" id="400727"/>
    <lineage>
        <taxon>Eukaryota</taxon>
        <taxon>Metazoa</taxon>
        <taxon>Spiralia</taxon>
        <taxon>Lophotrochozoa</taxon>
        <taxon>Mollusca</taxon>
        <taxon>Gastropoda</taxon>
        <taxon>Caenogastropoda</taxon>
        <taxon>Architaenioglossa</taxon>
        <taxon>Ampullarioidea</taxon>
        <taxon>Ampullariidae</taxon>
        <taxon>Pomacea</taxon>
    </lineage>
</organism>
<feature type="signal peptide" evidence="2">
    <location>
        <begin position="1"/>
        <end position="21"/>
    </location>
</feature>
<dbReference type="AlphaFoldDB" id="A0A2T7PB92"/>
<sequence length="135" mass="15478">MSPAWLSLTLVLVLVPSLTFSYPSDYSELQMRERDGELSAPSQKDNKLFLRALLDHLVLASRQRTLQSPDYQASAIRDFNDPSYISDTFNNDGVWQHKIPWPNRERHCSCEITSHPEKRETDTQHEGLATSSEDT</sequence>
<evidence type="ECO:0000313" key="4">
    <source>
        <dbReference type="Proteomes" id="UP000245119"/>
    </source>
</evidence>
<evidence type="ECO:0000256" key="1">
    <source>
        <dbReference type="SAM" id="MobiDB-lite"/>
    </source>
</evidence>
<evidence type="ECO:0000313" key="3">
    <source>
        <dbReference type="EMBL" id="PVD30679.1"/>
    </source>
</evidence>
<evidence type="ECO:0008006" key="5">
    <source>
        <dbReference type="Google" id="ProtNLM"/>
    </source>
</evidence>
<protein>
    <recommendedName>
        <fullName evidence="5">TGF-beta propeptide domain-containing protein</fullName>
    </recommendedName>
</protein>
<keyword evidence="4" id="KW-1185">Reference proteome</keyword>
<comment type="caution">
    <text evidence="3">The sequence shown here is derived from an EMBL/GenBank/DDBJ whole genome shotgun (WGS) entry which is preliminary data.</text>
</comment>
<name>A0A2T7PB92_POMCA</name>
<feature type="region of interest" description="Disordered" evidence="1">
    <location>
        <begin position="113"/>
        <end position="135"/>
    </location>
</feature>